<keyword evidence="6" id="KW-1133">Transmembrane helix</keyword>
<feature type="transmembrane region" description="Helical" evidence="6">
    <location>
        <begin position="265"/>
        <end position="288"/>
    </location>
</feature>
<keyword evidence="3" id="KW-0342">GTP-binding</keyword>
<evidence type="ECO:0000256" key="2">
    <source>
        <dbReference type="ARBA" id="ARBA00022741"/>
    </source>
</evidence>
<evidence type="ECO:0000256" key="4">
    <source>
        <dbReference type="ARBA" id="ARBA00049117"/>
    </source>
</evidence>
<feature type="transmembrane region" description="Helical" evidence="6">
    <location>
        <begin position="225"/>
        <end position="245"/>
    </location>
</feature>
<dbReference type="GO" id="GO:0005525">
    <property type="term" value="F:GTP binding"/>
    <property type="evidence" value="ECO:0007669"/>
    <property type="project" value="UniProtKB-KW"/>
</dbReference>
<evidence type="ECO:0000313" key="7">
    <source>
        <dbReference type="Proteomes" id="UP000887574"/>
    </source>
</evidence>
<dbReference type="PANTHER" id="PTHR13707:SF23">
    <property type="entry name" value="SUCCINYL-COA:3-KETOACID-COENZYME A TRANSFERASE"/>
    <property type="match status" value="1"/>
</dbReference>
<feature type="region of interest" description="Disordered" evidence="5">
    <location>
        <begin position="372"/>
        <end position="398"/>
    </location>
</feature>
<evidence type="ECO:0000256" key="6">
    <source>
        <dbReference type="SAM" id="Phobius"/>
    </source>
</evidence>
<feature type="transmembrane region" description="Helical" evidence="6">
    <location>
        <begin position="300"/>
        <end position="319"/>
    </location>
</feature>
<dbReference type="Proteomes" id="UP000887574">
    <property type="component" value="Unplaced"/>
</dbReference>
<sequence>MQNSPKAKVFCLIHKMDLIQEEMRDKVFNDKKSDINQLSESVGVRQHTKPELECYRSSIWDETLYKAWSAIVYELIPNVSHMEQRLKKFAEIMDADEILLFEKATFLVIAQAQRVKHDDVHRFEKVSNIIKQFKLSCIMLLEVNLAIFTVSLIFFVFSIIRWSIKRIFKRKQSTGNNSKNYNVRYSLSPSYSKHPNESHANTQTSPKIPLNNPAPAKRLFCGPNLVHLVDYLCLIASVLLWLGYFEQLQTYQGIYLSHGQLFEVPVLHDFLFLLIEHFVWISSIALILEVIRWIGLRSSNHWAISLSATSLSLIAPALSQSANNMTLLAGLMLSSILVYVNSMPAPLQLSSTSPETSMEYLSNGNIAYPQLQPNNPATFKPSPPSRHQSLPQLSQEKRLSNKVCWREPRRNSARENTPARRIRQFIEESADIKEVEESTELRQPHINLFTAHLPKREELFPRKCKQNTYNLLNKSKEQTPTREISSFRSPLRQRTHWLFKLYKMLKFARLSTTLQPHKKKLLQNIFNKPILQVLSLSTTTPRPVQIFENAEEAVKDIPSGAKLLVGGFGLCGIPENLIAALVKCGVNDLTCVSNNAGVDNFGLGLLMKTRQIRKMISSYVGENGEFARQYLAGELELEFTPQGTLAERIRAGGAGIPAFYTPTGYGTLIQEGGAPFKYSQDQKNEVEVASSPKETRCYNGVNYVLEEAICGDYALIKAWKADKLGNLLFKQTMSNFNIPMCKASKCSIVEVEEIVEVGEIAPEQVHIPSIYCHRLETTKKSATPAEITREIIARRAALEFRDGMYVNLGIGIPLMCPNYLPKNTRVHIQSENGVIGVGPYPKKGEEDPDLINAGKESITLLPGAAVYSSDESFAMIRGSHIDLTLLGGMQVSQYGDLANWMIPGKMVKGMGGAMDLPKDSPKYSTNAIYRSPVKMWSPKLLPRRLCLKLIQMRV</sequence>
<dbReference type="InterPro" id="IPR027417">
    <property type="entry name" value="P-loop_NTPase"/>
</dbReference>
<feature type="transmembrane region" description="Helical" evidence="6">
    <location>
        <begin position="138"/>
        <end position="160"/>
    </location>
</feature>
<keyword evidence="6" id="KW-0472">Membrane</keyword>
<evidence type="ECO:0000256" key="1">
    <source>
        <dbReference type="ARBA" id="ARBA00007756"/>
    </source>
</evidence>
<protein>
    <submittedName>
        <fullName evidence="8">3-oxoacid CoA-transferase</fullName>
    </submittedName>
</protein>
<dbReference type="FunFam" id="3.40.1080.10:FF:000002">
    <property type="entry name" value="Succinyl-CoA:3-ketoacid-coenzyme A transferase, mitochondrial"/>
    <property type="match status" value="1"/>
</dbReference>
<dbReference type="Pfam" id="PF01144">
    <property type="entry name" value="CoA_trans"/>
    <property type="match status" value="2"/>
</dbReference>
<evidence type="ECO:0000256" key="5">
    <source>
        <dbReference type="SAM" id="MobiDB-lite"/>
    </source>
</evidence>
<feature type="region of interest" description="Disordered" evidence="5">
    <location>
        <begin position="191"/>
        <end position="210"/>
    </location>
</feature>
<dbReference type="InterPro" id="IPR012792">
    <property type="entry name" value="3-oxoacid_CoA-transf_A"/>
</dbReference>
<dbReference type="Pfam" id="PF04670">
    <property type="entry name" value="Gtr1_RagA"/>
    <property type="match status" value="1"/>
</dbReference>
<dbReference type="PANTHER" id="PTHR13707">
    <property type="entry name" value="KETOACID-COENZYME A TRANSFERASE"/>
    <property type="match status" value="1"/>
</dbReference>
<dbReference type="InterPro" id="IPR006762">
    <property type="entry name" value="Gtr1_RagA"/>
</dbReference>
<organism evidence="7 8">
    <name type="scientific">Ditylenchus dipsaci</name>
    <dbReference type="NCBI Taxonomy" id="166011"/>
    <lineage>
        <taxon>Eukaryota</taxon>
        <taxon>Metazoa</taxon>
        <taxon>Ecdysozoa</taxon>
        <taxon>Nematoda</taxon>
        <taxon>Chromadorea</taxon>
        <taxon>Rhabditida</taxon>
        <taxon>Tylenchina</taxon>
        <taxon>Tylenchomorpha</taxon>
        <taxon>Sphaerularioidea</taxon>
        <taxon>Anguinidae</taxon>
        <taxon>Anguininae</taxon>
        <taxon>Ditylenchus</taxon>
    </lineage>
</organism>
<dbReference type="Gene3D" id="3.40.1080.10">
    <property type="entry name" value="Glutaconate Coenzyme A-transferase"/>
    <property type="match status" value="2"/>
</dbReference>
<dbReference type="InterPro" id="IPR004165">
    <property type="entry name" value="CoA_trans_fam_I"/>
</dbReference>
<name>A0A915CLP2_9BILA</name>
<dbReference type="InterPro" id="IPR037171">
    <property type="entry name" value="NagB/RpiA_transferase-like"/>
</dbReference>
<keyword evidence="7" id="KW-1185">Reference proteome</keyword>
<dbReference type="SUPFAM" id="SSF100950">
    <property type="entry name" value="NagB/RpiA/CoA transferase-like"/>
    <property type="match status" value="2"/>
</dbReference>
<comment type="similarity">
    <text evidence="1">Belongs to the GTR/RAG GTP-binding protein family.</text>
</comment>
<dbReference type="Gene3D" id="3.40.50.300">
    <property type="entry name" value="P-loop containing nucleotide triphosphate hydrolases"/>
    <property type="match status" value="1"/>
</dbReference>
<comment type="catalytic activity">
    <reaction evidence="4">
        <text>GTP + H2O = GDP + phosphate + H(+)</text>
        <dbReference type="Rhea" id="RHEA:19669"/>
        <dbReference type="ChEBI" id="CHEBI:15377"/>
        <dbReference type="ChEBI" id="CHEBI:15378"/>
        <dbReference type="ChEBI" id="CHEBI:37565"/>
        <dbReference type="ChEBI" id="CHEBI:43474"/>
        <dbReference type="ChEBI" id="CHEBI:58189"/>
    </reaction>
    <physiologicalReaction direction="left-to-right" evidence="4">
        <dbReference type="Rhea" id="RHEA:19670"/>
    </physiologicalReaction>
</comment>
<dbReference type="SMART" id="SM00882">
    <property type="entry name" value="CoA_trans"/>
    <property type="match status" value="2"/>
</dbReference>
<keyword evidence="6" id="KW-0812">Transmembrane</keyword>
<keyword evidence="2" id="KW-0547">Nucleotide-binding</keyword>
<dbReference type="GO" id="GO:0008260">
    <property type="term" value="F:succinyl-CoA:3-oxo-acid CoA-transferase activity"/>
    <property type="evidence" value="ECO:0007669"/>
    <property type="project" value="TreeGrafter"/>
</dbReference>
<dbReference type="AlphaFoldDB" id="A0A915CLP2"/>
<evidence type="ECO:0000313" key="8">
    <source>
        <dbReference type="WBParaSite" id="jg10299"/>
    </source>
</evidence>
<dbReference type="GO" id="GO:0005739">
    <property type="term" value="C:mitochondrion"/>
    <property type="evidence" value="ECO:0007669"/>
    <property type="project" value="TreeGrafter"/>
</dbReference>
<feature type="compositionally biased region" description="Polar residues" evidence="5">
    <location>
        <begin position="385"/>
        <end position="394"/>
    </location>
</feature>
<proteinExistence type="inferred from homology"/>
<feature type="compositionally biased region" description="Polar residues" evidence="5">
    <location>
        <begin position="191"/>
        <end position="206"/>
    </location>
</feature>
<accession>A0A915CLP2</accession>
<dbReference type="Gene3D" id="3.30.450.190">
    <property type="match status" value="1"/>
</dbReference>
<dbReference type="WBParaSite" id="jg10299">
    <property type="protein sequence ID" value="jg10299"/>
    <property type="gene ID" value="jg10299"/>
</dbReference>
<evidence type="ECO:0000256" key="3">
    <source>
        <dbReference type="ARBA" id="ARBA00023134"/>
    </source>
</evidence>
<dbReference type="NCBIfam" id="TIGR02429">
    <property type="entry name" value="pcaI_scoA_fam"/>
    <property type="match status" value="1"/>
</dbReference>
<reference evidence="8" key="1">
    <citation type="submission" date="2022-11" db="UniProtKB">
        <authorList>
            <consortium name="WormBaseParasite"/>
        </authorList>
    </citation>
    <scope>IDENTIFICATION</scope>
</reference>